<gene>
    <name evidence="12" type="ORF">OFUS_LOCUS24143</name>
</gene>
<dbReference type="SUPFAM" id="SSF63380">
    <property type="entry name" value="Riboflavin synthase domain-like"/>
    <property type="match status" value="1"/>
</dbReference>
<dbReference type="FunFam" id="2.40.30.10:FF:000030">
    <property type="entry name" value="cytochrome b-245 heavy chain"/>
    <property type="match status" value="1"/>
</dbReference>
<dbReference type="PANTHER" id="PTHR11972">
    <property type="entry name" value="NADPH OXIDASE"/>
    <property type="match status" value="1"/>
</dbReference>
<dbReference type="Gene3D" id="3.40.50.80">
    <property type="entry name" value="Nucleotide-binding domain of ferredoxin-NADP reductase (FNR) module"/>
    <property type="match status" value="1"/>
</dbReference>
<dbReference type="InterPro" id="IPR013130">
    <property type="entry name" value="Fe3_Rdtase_TM_dom"/>
</dbReference>
<evidence type="ECO:0000256" key="9">
    <source>
        <dbReference type="ARBA" id="ARBA00023136"/>
    </source>
</evidence>
<dbReference type="Pfam" id="PF08030">
    <property type="entry name" value="NAD_binding_6"/>
    <property type="match status" value="1"/>
</dbReference>
<dbReference type="PRINTS" id="PR00466">
    <property type="entry name" value="GP91PHOX"/>
</dbReference>
<dbReference type="Pfam" id="PF08022">
    <property type="entry name" value="FAD_binding_8"/>
    <property type="match status" value="1"/>
</dbReference>
<dbReference type="GO" id="GO:0006952">
    <property type="term" value="P:defense response"/>
    <property type="evidence" value="ECO:0007669"/>
    <property type="project" value="TreeGrafter"/>
</dbReference>
<dbReference type="InterPro" id="IPR013112">
    <property type="entry name" value="FAD-bd_8"/>
</dbReference>
<dbReference type="PROSITE" id="PS51384">
    <property type="entry name" value="FAD_FR"/>
    <property type="match status" value="1"/>
</dbReference>
<dbReference type="GO" id="GO:0043020">
    <property type="term" value="C:NADPH oxidase complex"/>
    <property type="evidence" value="ECO:0007669"/>
    <property type="project" value="TreeGrafter"/>
</dbReference>
<keyword evidence="5" id="KW-0479">Metal-binding</keyword>
<dbReference type="GO" id="GO:0042554">
    <property type="term" value="P:superoxide anion generation"/>
    <property type="evidence" value="ECO:0007669"/>
    <property type="project" value="TreeGrafter"/>
</dbReference>
<keyword evidence="9" id="KW-0472">Membrane</keyword>
<evidence type="ECO:0000256" key="10">
    <source>
        <dbReference type="ARBA" id="ARBA00023180"/>
    </source>
</evidence>
<evidence type="ECO:0000256" key="8">
    <source>
        <dbReference type="ARBA" id="ARBA00023004"/>
    </source>
</evidence>
<sequence length="570" mass="65625">MGDWMLNEGPKWAFLFIWFGTNIGVFTGFFLKFYNGAQYYYLNQILGLALPFARGSAACLNLNCMLILFPVCRNLLSFIRGSCNCCRIICRRNVRRQMDKNITFHKALAYMIIFHTAVHIIAHCFNLEFFMQAWDSPNNQTRGLLSTLSTQEDPWLNPIRDPNTNTTVELLKFVPGITGVIITLSLIVIYTSSTEVIRRSYFEVFWFTHHLFAVFFIGLVIHGVQGVVRSQTNIDLHDPVLCATQYLQWGPTNPECPVPQFAGGPAQTWQWVIVPMVFYMIERGIRFYRSQQKIVITKVVKHPSKVLELQMKRKGFKMEAGQYIFLHCPSISRLEWHPFTLTSSPEEDYFSVHIRTVGDWTNALAKMCHADEKEFQEAWKLPAVAADGPFGTASEDVFQYQVDICVAAGIGVTPFASVLKHVWYQYNNPNFETKLRKVHFFWICPDTNAFEWFSDLLHQLETQMAEQGKRDFLDANIYLTRGWDQNQAKNIMLQEEDVYDAVTGLHQKTNYGRPNWDAIFKGIADANPNTSIGVFFCGPKVLSTTLHKMSNKYTNIEEGGAKFFYNKENF</sequence>
<keyword evidence="2" id="KW-1003">Cell membrane</keyword>
<keyword evidence="3" id="KW-0349">Heme</keyword>
<dbReference type="AlphaFoldDB" id="A0A8J1TAF7"/>
<evidence type="ECO:0000256" key="7">
    <source>
        <dbReference type="ARBA" id="ARBA00023002"/>
    </source>
</evidence>
<keyword evidence="6" id="KW-1133">Transmembrane helix</keyword>
<dbReference type="InterPro" id="IPR013121">
    <property type="entry name" value="Fe_red_NAD-bd_6"/>
</dbReference>
<dbReference type="SFLD" id="SFLDS00052">
    <property type="entry name" value="Ferric_Reductase_Domain"/>
    <property type="match status" value="1"/>
</dbReference>
<evidence type="ECO:0000313" key="12">
    <source>
        <dbReference type="EMBL" id="CAH1800225.1"/>
    </source>
</evidence>
<dbReference type="InterPro" id="IPR050369">
    <property type="entry name" value="RBOH/FRE"/>
</dbReference>
<dbReference type="InterPro" id="IPR000778">
    <property type="entry name" value="Cyt_b245_heavy_chain"/>
</dbReference>
<dbReference type="GO" id="GO:0046872">
    <property type="term" value="F:metal ion binding"/>
    <property type="evidence" value="ECO:0007669"/>
    <property type="project" value="UniProtKB-KW"/>
</dbReference>
<keyword evidence="4" id="KW-0812">Transmembrane</keyword>
<dbReference type="Gene3D" id="2.40.30.10">
    <property type="entry name" value="Translation factors"/>
    <property type="match status" value="1"/>
</dbReference>
<keyword evidence="10" id="KW-0325">Glycoprotein</keyword>
<keyword evidence="8" id="KW-0408">Iron</keyword>
<evidence type="ECO:0000256" key="4">
    <source>
        <dbReference type="ARBA" id="ARBA00022692"/>
    </source>
</evidence>
<dbReference type="InterPro" id="IPR017938">
    <property type="entry name" value="Riboflavin_synthase-like_b-brl"/>
</dbReference>
<evidence type="ECO:0000256" key="1">
    <source>
        <dbReference type="ARBA" id="ARBA00004651"/>
    </source>
</evidence>
<dbReference type="GO" id="GO:0016175">
    <property type="term" value="F:superoxide-generating NAD(P)H oxidase activity"/>
    <property type="evidence" value="ECO:0007669"/>
    <property type="project" value="TreeGrafter"/>
</dbReference>
<organism evidence="12 13">
    <name type="scientific">Owenia fusiformis</name>
    <name type="common">Polychaete worm</name>
    <dbReference type="NCBI Taxonomy" id="6347"/>
    <lineage>
        <taxon>Eukaryota</taxon>
        <taxon>Metazoa</taxon>
        <taxon>Spiralia</taxon>
        <taxon>Lophotrochozoa</taxon>
        <taxon>Annelida</taxon>
        <taxon>Polychaeta</taxon>
        <taxon>Sedentaria</taxon>
        <taxon>Canalipalpata</taxon>
        <taxon>Sabellida</taxon>
        <taxon>Oweniida</taxon>
        <taxon>Oweniidae</taxon>
        <taxon>Owenia</taxon>
    </lineage>
</organism>
<dbReference type="PANTHER" id="PTHR11972:SF191">
    <property type="entry name" value="FAD-BINDING FR-TYPE DOMAIN-CONTAINING PROTEIN"/>
    <property type="match status" value="1"/>
</dbReference>
<dbReference type="EMBL" id="CAIIXF020000011">
    <property type="protein sequence ID" value="CAH1800225.1"/>
    <property type="molecule type" value="Genomic_DNA"/>
</dbReference>
<dbReference type="OrthoDB" id="167398at2759"/>
<comment type="subcellular location">
    <subcellularLocation>
        <location evidence="1">Cell membrane</location>
        <topology evidence="1">Multi-pass membrane protein</topology>
    </subcellularLocation>
</comment>
<dbReference type="CDD" id="cd06186">
    <property type="entry name" value="NOX_Duox_like_FAD_NADP"/>
    <property type="match status" value="1"/>
</dbReference>
<keyword evidence="7" id="KW-0560">Oxidoreductase</keyword>
<dbReference type="Proteomes" id="UP000749559">
    <property type="component" value="Unassembled WGS sequence"/>
</dbReference>
<reference evidence="12" key="1">
    <citation type="submission" date="2022-03" db="EMBL/GenBank/DDBJ databases">
        <authorList>
            <person name="Martin C."/>
        </authorList>
    </citation>
    <scope>NUCLEOTIDE SEQUENCE</scope>
</reference>
<dbReference type="SFLD" id="SFLDG01168">
    <property type="entry name" value="Ferric_reductase_subgroup_(FRE"/>
    <property type="match status" value="1"/>
</dbReference>
<dbReference type="FunFam" id="3.40.50.80:FF:000004">
    <property type="entry name" value="NADPH oxidase isoform 2"/>
    <property type="match status" value="1"/>
</dbReference>
<accession>A0A8J1TAF7</accession>
<dbReference type="InterPro" id="IPR017927">
    <property type="entry name" value="FAD-bd_FR_type"/>
</dbReference>
<evidence type="ECO:0000256" key="2">
    <source>
        <dbReference type="ARBA" id="ARBA00022475"/>
    </source>
</evidence>
<dbReference type="SFLD" id="SFLDG01169">
    <property type="entry name" value="NADPH_oxidase_subgroup_(NOX)"/>
    <property type="match status" value="1"/>
</dbReference>
<evidence type="ECO:0000313" key="13">
    <source>
        <dbReference type="Proteomes" id="UP000749559"/>
    </source>
</evidence>
<evidence type="ECO:0000256" key="11">
    <source>
        <dbReference type="ARBA" id="ARBA00049908"/>
    </source>
</evidence>
<proteinExistence type="predicted"/>
<dbReference type="SUPFAM" id="SSF52343">
    <property type="entry name" value="Ferredoxin reductase-like, C-terminal NADP-linked domain"/>
    <property type="match status" value="1"/>
</dbReference>
<evidence type="ECO:0000256" key="3">
    <source>
        <dbReference type="ARBA" id="ARBA00022617"/>
    </source>
</evidence>
<name>A0A8J1TAF7_OWEFU</name>
<comment type="caution">
    <text evidence="12">The sequence shown here is derived from an EMBL/GenBank/DDBJ whole genome shotgun (WGS) entry which is preliminary data.</text>
</comment>
<dbReference type="Pfam" id="PF01794">
    <property type="entry name" value="Ferric_reduct"/>
    <property type="match status" value="1"/>
</dbReference>
<protein>
    <submittedName>
        <fullName evidence="12">Uncharacterized protein</fullName>
    </submittedName>
</protein>
<dbReference type="InterPro" id="IPR039261">
    <property type="entry name" value="FNR_nucleotide-bd"/>
</dbReference>
<evidence type="ECO:0000256" key="6">
    <source>
        <dbReference type="ARBA" id="ARBA00022989"/>
    </source>
</evidence>
<comment type="catalytic activity">
    <reaction evidence="11">
        <text>NADPH + 2 O2 = 2 superoxide + NADP(+) + H(+)</text>
        <dbReference type="Rhea" id="RHEA:63180"/>
        <dbReference type="ChEBI" id="CHEBI:15378"/>
        <dbReference type="ChEBI" id="CHEBI:15379"/>
        <dbReference type="ChEBI" id="CHEBI:18421"/>
        <dbReference type="ChEBI" id="CHEBI:57783"/>
        <dbReference type="ChEBI" id="CHEBI:58349"/>
    </reaction>
</comment>
<keyword evidence="13" id="KW-1185">Reference proteome</keyword>
<evidence type="ECO:0000256" key="5">
    <source>
        <dbReference type="ARBA" id="ARBA00022723"/>
    </source>
</evidence>